<evidence type="ECO:0000313" key="2">
    <source>
        <dbReference type="Proteomes" id="UP000694865"/>
    </source>
</evidence>
<proteinExistence type="predicted"/>
<sequence>MPAGGKINRPRKKSNRKQQMKQSRKNSMKKKMRNRYKQDGDIVTVDQMKRLRTNPHANVQLSGKKKRKLLKGLMRTQKDRDSMDVDFVSPKPKTTTPKSEKSSADKDVEMSENNS</sequence>
<organism evidence="2 3">
    <name type="scientific">Saccoglossus kowalevskii</name>
    <name type="common">Acorn worm</name>
    <dbReference type="NCBI Taxonomy" id="10224"/>
    <lineage>
        <taxon>Eukaryota</taxon>
        <taxon>Metazoa</taxon>
        <taxon>Hemichordata</taxon>
        <taxon>Enteropneusta</taxon>
        <taxon>Harrimaniidae</taxon>
        <taxon>Saccoglossus</taxon>
    </lineage>
</organism>
<keyword evidence="2" id="KW-1185">Reference proteome</keyword>
<feature type="compositionally biased region" description="Basic and acidic residues" evidence="1">
    <location>
        <begin position="98"/>
        <end position="109"/>
    </location>
</feature>
<dbReference type="GeneID" id="100373673"/>
<dbReference type="RefSeq" id="XP_002736915.1">
    <property type="nucleotide sequence ID" value="XM_002736869.2"/>
</dbReference>
<dbReference type="PANTHER" id="PTHR14554:SF1">
    <property type="entry name" value="CHROMOSOME 11 OPEN READING FRAME 98"/>
    <property type="match status" value="1"/>
</dbReference>
<dbReference type="Pfam" id="PF17719">
    <property type="entry name" value="DUF5564"/>
    <property type="match status" value="1"/>
</dbReference>
<gene>
    <name evidence="3" type="primary">LOC100373673</name>
</gene>
<protein>
    <submittedName>
        <fullName evidence="3">Uncharacterized protein LOC100373673</fullName>
    </submittedName>
</protein>
<feature type="region of interest" description="Disordered" evidence="1">
    <location>
        <begin position="1"/>
        <end position="40"/>
    </location>
</feature>
<name>A0ABM0GTC0_SACKO</name>
<evidence type="ECO:0000256" key="1">
    <source>
        <dbReference type="SAM" id="MobiDB-lite"/>
    </source>
</evidence>
<feature type="region of interest" description="Disordered" evidence="1">
    <location>
        <begin position="74"/>
        <end position="115"/>
    </location>
</feature>
<dbReference type="InterPro" id="IPR037691">
    <property type="entry name" value="C11orf98"/>
</dbReference>
<reference evidence="3" key="1">
    <citation type="submission" date="2025-08" db="UniProtKB">
        <authorList>
            <consortium name="RefSeq"/>
        </authorList>
    </citation>
    <scope>IDENTIFICATION</scope>
    <source>
        <tissue evidence="3">Testes</tissue>
    </source>
</reference>
<accession>A0ABM0GTC0</accession>
<feature type="compositionally biased region" description="Basic residues" evidence="1">
    <location>
        <begin position="8"/>
        <end position="35"/>
    </location>
</feature>
<dbReference type="PANTHER" id="PTHR14554">
    <property type="entry name" value="GENE, 49416-RELATED"/>
    <property type="match status" value="1"/>
</dbReference>
<dbReference type="Proteomes" id="UP000694865">
    <property type="component" value="Unplaced"/>
</dbReference>
<evidence type="ECO:0000313" key="3">
    <source>
        <dbReference type="RefSeq" id="XP_002736915.1"/>
    </source>
</evidence>